<dbReference type="PANTHER" id="PTHR14241:SF1">
    <property type="entry name" value="INTERFERON-INDUCED PROTEIN 44-RELATED"/>
    <property type="match status" value="1"/>
</dbReference>
<proteinExistence type="predicted"/>
<gene>
    <name evidence="2" type="primary">LOC124627504</name>
</gene>
<dbReference type="KEGG" id="ipu:124627504"/>
<reference evidence="2" key="2">
    <citation type="submission" date="2025-08" db="UniProtKB">
        <authorList>
            <consortium name="RefSeq"/>
        </authorList>
    </citation>
    <scope>IDENTIFICATION</scope>
    <source>
        <tissue evidence="2">Blood</tissue>
    </source>
</reference>
<reference evidence="1" key="1">
    <citation type="journal article" date="2016" name="Nat. Commun.">
        <title>The channel catfish genome sequence provides insights into the evolution of scale formation in teleosts.</title>
        <authorList>
            <person name="Liu Z."/>
            <person name="Liu S."/>
            <person name="Yao J."/>
            <person name="Bao L."/>
            <person name="Zhang J."/>
            <person name="Li Y."/>
            <person name="Jiang C."/>
            <person name="Sun L."/>
            <person name="Wang R."/>
            <person name="Zhang Y."/>
            <person name="Zhou T."/>
            <person name="Zeng Q."/>
            <person name="Fu Q."/>
            <person name="Gao S."/>
            <person name="Li N."/>
            <person name="Koren S."/>
            <person name="Jiang Y."/>
            <person name="Zimin A."/>
            <person name="Xu P."/>
            <person name="Phillippy A.M."/>
            <person name="Geng X."/>
            <person name="Song L."/>
            <person name="Sun F."/>
            <person name="Li C."/>
            <person name="Wang X."/>
            <person name="Chen A."/>
            <person name="Jin Y."/>
            <person name="Yuan Z."/>
            <person name="Yang Y."/>
            <person name="Tan S."/>
            <person name="Peatman E."/>
            <person name="Lu J."/>
            <person name="Qin Z."/>
            <person name="Dunham R."/>
            <person name="Li Z."/>
            <person name="Sonstegard T."/>
            <person name="Feng J."/>
            <person name="Danzmann R.G."/>
            <person name="Schroeder S."/>
            <person name="Scheffler B."/>
            <person name="Duke M.V."/>
            <person name="Ballard L."/>
            <person name="Kucuktas H."/>
            <person name="Kaltenboeck L."/>
            <person name="Liu H."/>
            <person name="Armbruster J."/>
            <person name="Xie Y."/>
            <person name="Kirby M.L."/>
            <person name="Tian Y."/>
            <person name="Flanagan M.E."/>
            <person name="Mu W."/>
            <person name="Waldbieser G.C."/>
        </authorList>
    </citation>
    <scope>NUCLEOTIDE SEQUENCE [LARGE SCALE GENOMIC DNA]</scope>
    <source>
        <strain evidence="1">SDA103</strain>
    </source>
</reference>
<protein>
    <submittedName>
        <fullName evidence="2">Interferon-induced protein 44-like</fullName>
    </submittedName>
</protein>
<dbReference type="GO" id="GO:0006955">
    <property type="term" value="P:immune response"/>
    <property type="evidence" value="ECO:0007669"/>
    <property type="project" value="TreeGrafter"/>
</dbReference>
<evidence type="ECO:0000313" key="1">
    <source>
        <dbReference type="Proteomes" id="UP000221080"/>
    </source>
</evidence>
<evidence type="ECO:0000313" key="2">
    <source>
        <dbReference type="RefSeq" id="XP_047009695.1"/>
    </source>
</evidence>
<name>A0A979ELH8_ICTPU</name>
<dbReference type="AlphaFoldDB" id="A0A979ELH8"/>
<dbReference type="PANTHER" id="PTHR14241">
    <property type="entry name" value="INTERFERON-INDUCED PROTEIN 44"/>
    <property type="match status" value="1"/>
</dbReference>
<dbReference type="Proteomes" id="UP000221080">
    <property type="component" value="Chromosome 26"/>
</dbReference>
<keyword evidence="1" id="KW-1185">Reference proteome</keyword>
<dbReference type="RefSeq" id="XP_047009695.1">
    <property type="nucleotide sequence ID" value="XM_047153739.2"/>
</dbReference>
<dbReference type="GeneID" id="124627504"/>
<accession>A0A979ELH8</accession>
<sequence>MTKVDEICPLVKDDLRKVYTSKKITGKMQECSDLLGIPLSNIFPVKNYQEEVDTNDDMDVLILRALDQIVNLTNDALEDQKPSEKSE</sequence>
<dbReference type="OrthoDB" id="25620at2759"/>
<organism evidence="1 2">
    <name type="scientific">Ictalurus punctatus</name>
    <name type="common">Channel catfish</name>
    <name type="synonym">Silurus punctatus</name>
    <dbReference type="NCBI Taxonomy" id="7998"/>
    <lineage>
        <taxon>Eukaryota</taxon>
        <taxon>Metazoa</taxon>
        <taxon>Chordata</taxon>
        <taxon>Craniata</taxon>
        <taxon>Vertebrata</taxon>
        <taxon>Euteleostomi</taxon>
        <taxon>Actinopterygii</taxon>
        <taxon>Neopterygii</taxon>
        <taxon>Teleostei</taxon>
        <taxon>Ostariophysi</taxon>
        <taxon>Siluriformes</taxon>
        <taxon>Ictaluridae</taxon>
        <taxon>Ictalurus</taxon>
    </lineage>
</organism>